<evidence type="ECO:0000313" key="2">
    <source>
        <dbReference type="Proteomes" id="UP000050378"/>
    </source>
</evidence>
<dbReference type="STRING" id="570156.AOG27_16290"/>
<organism evidence="1 2">
    <name type="scientific">Pseudoalteromonas lipolytica</name>
    <dbReference type="NCBI Taxonomy" id="570156"/>
    <lineage>
        <taxon>Bacteria</taxon>
        <taxon>Pseudomonadati</taxon>
        <taxon>Pseudomonadota</taxon>
        <taxon>Gammaproteobacteria</taxon>
        <taxon>Alteromonadales</taxon>
        <taxon>Pseudoalteromonadaceae</taxon>
        <taxon>Pseudoalteromonas</taxon>
    </lineage>
</organism>
<dbReference type="AlphaFoldDB" id="A0A0P7DTW6"/>
<sequence length="302" mass="33977">MQFDTLYHVNVAGCYTESFYTSVANQMLYSKPSKALIRCDISLDAPYVFVELTELAGFDRQTRCLLILSHIIENIELKKLCCSFRVNKVQFILPHASNGEPLIDDDTLSELLTDAMPEQTPAFEQVSDWQLEATDLDTLVVAVDSCNGFEYVSEQAKHHTVQVVNGPSGVINGEGGYALLVHRHGCLKATTFDESMPTQLKSANIQVSDSFIFAGMQSYEWQKQWFSYTQKHYKNDDELIEFAELNTVLGYQGVANQSAAFALAGSYLHNPLMADTEHVFVVFNQPNEQLFKISRSESECHI</sequence>
<dbReference type="EMBL" id="LJTC01000011">
    <property type="protein sequence ID" value="KPM82529.1"/>
    <property type="molecule type" value="Genomic_DNA"/>
</dbReference>
<dbReference type="OrthoDB" id="6292899at2"/>
<name>A0A0P7DTW6_9GAMM</name>
<reference evidence="1 2" key="1">
    <citation type="submission" date="2015-09" db="EMBL/GenBank/DDBJ databases">
        <title>Draft Genome Sequence of Pseudoalteromonas lipolytica UCD-48B.</title>
        <authorList>
            <person name="Krusor M."/>
            <person name="Coil D.A."/>
            <person name="Lang J.M."/>
            <person name="Eisen J.A."/>
            <person name="Alexiev A."/>
        </authorList>
    </citation>
    <scope>NUCLEOTIDE SEQUENCE [LARGE SCALE GENOMIC DNA]</scope>
    <source>
        <strain evidence="1 2">UCD-48B</strain>
    </source>
</reference>
<comment type="caution">
    <text evidence="1">The sequence shown here is derived from an EMBL/GenBank/DDBJ whole genome shotgun (WGS) entry which is preliminary data.</text>
</comment>
<gene>
    <name evidence="1" type="ORF">AOG27_16290</name>
</gene>
<dbReference type="PATRIC" id="fig|570156.3.peg.1187"/>
<dbReference type="Proteomes" id="UP000050378">
    <property type="component" value="Unassembled WGS sequence"/>
</dbReference>
<dbReference type="RefSeq" id="WP_054554058.1">
    <property type="nucleotide sequence ID" value="NZ_LJTC01000011.1"/>
</dbReference>
<accession>A0A0P7DTW6</accession>
<protein>
    <submittedName>
        <fullName evidence="1">Uncharacterized protein</fullName>
    </submittedName>
</protein>
<proteinExistence type="predicted"/>
<evidence type="ECO:0000313" key="1">
    <source>
        <dbReference type="EMBL" id="KPM82529.1"/>
    </source>
</evidence>